<dbReference type="GO" id="GO:0046872">
    <property type="term" value="F:metal ion binding"/>
    <property type="evidence" value="ECO:0007669"/>
    <property type="project" value="UniProtKB-KW"/>
</dbReference>
<dbReference type="PDB" id="3CCG">
    <property type="method" value="X-ray"/>
    <property type="resolution" value="1.50 A"/>
    <property type="chains" value="A=1-189"/>
</dbReference>
<dbReference type="Pfam" id="PF01966">
    <property type="entry name" value="HD"/>
    <property type="match status" value="1"/>
</dbReference>
<sequence>MWSYDKITDYLMNNLGEKRYKHSLGVMDTAVRLAGIYNEDTEKARIAGLVHDCAKKLPGEKIIEICTNEGYELGDEDIRNSYLLHGLAGRILAKKVIGIDDEDVLNAIEFHTTGRPNMSLLEKIIYIADYIEPGREFKGVDELRKAADEDLNKALLMSFDNTIKFVIDKGGFLHHNTIEARNYLISRKG</sequence>
<keyword evidence="2 10" id="KW-0479">Metal-binding</keyword>
<accession>Q97JL1</accession>
<dbReference type="GO" id="GO:0000166">
    <property type="term" value="F:nucleotide binding"/>
    <property type="evidence" value="ECO:0007669"/>
    <property type="project" value="UniProtKB-KW"/>
</dbReference>
<dbReference type="PANTHER" id="PTHR35795">
    <property type="entry name" value="SLR1885 PROTEIN"/>
    <property type="match status" value="1"/>
</dbReference>
<dbReference type="Proteomes" id="UP000000814">
    <property type="component" value="Chromosome"/>
</dbReference>
<dbReference type="SMR" id="Q97JL1"/>
<evidence type="ECO:0000256" key="1">
    <source>
        <dbReference type="ARBA" id="ARBA00012506"/>
    </source>
</evidence>
<dbReference type="PANTHER" id="PTHR35795:SF1">
    <property type="entry name" value="BIS(5'-NUCLEOSYL)-TETRAPHOSPHATASE, SYMMETRICAL"/>
    <property type="match status" value="1"/>
</dbReference>
<evidence type="ECO:0000256" key="2">
    <source>
        <dbReference type="ARBA" id="ARBA00022723"/>
    </source>
</evidence>
<dbReference type="eggNOG" id="COG1713">
    <property type="taxonomic scope" value="Bacteria"/>
</dbReference>
<reference evidence="8 9" key="1">
    <citation type="journal article" date="2001" name="J. Bacteriol.">
        <title>Genome sequence and comparative analysis of the solvent-producing bacterium Clostridium acetobutylicum.</title>
        <authorList>
            <person name="Nolling J."/>
            <person name="Breton G."/>
            <person name="Omelchenko M.V."/>
            <person name="Makarova K.S."/>
            <person name="Zeng Q."/>
            <person name="Gibson R."/>
            <person name="Lee H.M."/>
            <person name="Dubois J."/>
            <person name="Qiu D."/>
            <person name="Hitti J."/>
            <person name="Wolf Y.I."/>
            <person name="Tatusov R.L."/>
            <person name="Sabathe F."/>
            <person name="Doucette-Stamm L."/>
            <person name="Soucaille P."/>
            <person name="Daly M.J."/>
            <person name="Bennett G.N."/>
            <person name="Koonin E.V."/>
            <person name="Smith D.R."/>
        </authorList>
    </citation>
    <scope>NUCLEOTIDE SEQUENCE [LARGE SCALE GENOMIC DNA]</scope>
    <source>
        <strain evidence="9">ATCC 824 / DSM 792 / JCM 1419 / LMG 5710 / VKM B-1787</strain>
    </source>
</reference>
<feature type="binding site" evidence="10">
    <location>
        <position position="85"/>
    </location>
    <ligand>
        <name>Fe(3+)</name>
        <dbReference type="ChEBI" id="CHEBI:29034"/>
        <label>2</label>
    </ligand>
</feature>
<dbReference type="NCBIfam" id="TIGR00488">
    <property type="entry name" value="bis(5'-nucleosyl)-tetraphosphatase (symmetrical) YqeK"/>
    <property type="match status" value="1"/>
</dbReference>
<dbReference type="SMART" id="SM00471">
    <property type="entry name" value="HDc"/>
    <property type="match status" value="1"/>
</dbReference>
<dbReference type="CDD" id="cd00077">
    <property type="entry name" value="HDc"/>
    <property type="match status" value="1"/>
</dbReference>
<evidence type="ECO:0000259" key="7">
    <source>
        <dbReference type="PROSITE" id="PS51831"/>
    </source>
</evidence>
<name>Q97JL1_CLOAB</name>
<keyword evidence="4 8" id="KW-0378">Hydrolase</keyword>
<dbReference type="STRING" id="272562.CA_C1263"/>
<evidence type="ECO:0000313" key="8">
    <source>
        <dbReference type="EMBL" id="AAK79234.1"/>
    </source>
</evidence>
<dbReference type="OrthoDB" id="5295945at2"/>
<dbReference type="RefSeq" id="WP_010964575.1">
    <property type="nucleotide sequence ID" value="NC_003030.1"/>
</dbReference>
<feature type="binding site" evidence="10">
    <location>
        <position position="22"/>
    </location>
    <ligand>
        <name>Fe(3+)</name>
        <dbReference type="ChEBI" id="CHEBI:29034"/>
        <label>1</label>
    </ligand>
</feature>
<feature type="binding site" evidence="10">
    <location>
        <position position="52"/>
    </location>
    <ligand>
        <name>Fe(3+)</name>
        <dbReference type="ChEBI" id="CHEBI:29034"/>
        <label>2</label>
    </ligand>
</feature>
<evidence type="ECO:0000256" key="5">
    <source>
        <dbReference type="ARBA" id="ARBA00023004"/>
    </source>
</evidence>
<dbReference type="PATRIC" id="fig|272562.8.peg.1463"/>
<dbReference type="AlphaFoldDB" id="Q97JL1"/>
<keyword evidence="3" id="KW-0547">Nucleotide-binding</keyword>
<protein>
    <recommendedName>
        <fullName evidence="1">bis(5'-nucleosyl)-tetraphosphatase (symmetrical)</fullName>
        <ecNumber evidence="1">3.6.1.41</ecNumber>
    </recommendedName>
</protein>
<dbReference type="HOGENOM" id="CLU_089580_1_2_9"/>
<keyword evidence="9" id="KW-1185">Reference proteome</keyword>
<keyword evidence="5" id="KW-0408">Iron</keyword>
<keyword evidence="10" id="KW-0002">3D-structure</keyword>
<feature type="binding site" evidence="10">
    <location>
        <position position="51"/>
    </location>
    <ligand>
        <name>Fe(3+)</name>
        <dbReference type="ChEBI" id="CHEBI:29034"/>
        <label>1</label>
    </ligand>
</feature>
<feature type="domain" description="HD" evidence="7">
    <location>
        <begin position="19"/>
        <end position="134"/>
    </location>
</feature>
<reference evidence="10" key="2">
    <citation type="submission" date="2008-02" db="PDB data bank">
        <title>Crystal structure of predicted HD superfamily hydrolase involved in NAD metabolism (NP_347894.1) from Clostridium acetobutylicum at 1.50 A resolution.</title>
        <authorList>
            <consortium name="Joint Center for Structural Genomics (JCSG)"/>
        </authorList>
    </citation>
    <scope>X-RAY CRYSTALLOGRAPHY (1.50 ANGSTROMS) IN COMPLEX WITH FE(3+)</scope>
</reference>
<evidence type="ECO:0007829" key="10">
    <source>
        <dbReference type="PDB" id="3CCG"/>
    </source>
</evidence>
<dbReference type="InterPro" id="IPR006674">
    <property type="entry name" value="HD_domain"/>
</dbReference>
<dbReference type="GeneID" id="44997770"/>
<dbReference type="EC" id="3.6.1.41" evidence="1"/>
<gene>
    <name evidence="8" type="ordered locus">CA_C1263</name>
</gene>
<comment type="catalytic activity">
    <reaction evidence="6">
        <text>P(1),P(4)-bis(5'-adenosyl) tetraphosphate + H2O = 2 ADP + 2 H(+)</text>
        <dbReference type="Rhea" id="RHEA:24252"/>
        <dbReference type="ChEBI" id="CHEBI:15377"/>
        <dbReference type="ChEBI" id="CHEBI:15378"/>
        <dbReference type="ChEBI" id="CHEBI:58141"/>
        <dbReference type="ChEBI" id="CHEBI:456216"/>
        <dbReference type="EC" id="3.6.1.41"/>
    </reaction>
</comment>
<dbReference type="InterPro" id="IPR003607">
    <property type="entry name" value="HD/PDEase_dom"/>
</dbReference>
<feature type="binding site" evidence="10">
    <location>
        <position position="111"/>
    </location>
    <ligand>
        <name>Fe(3+)</name>
        <dbReference type="ChEBI" id="CHEBI:29034"/>
        <label>2</label>
    </ligand>
</feature>
<dbReference type="SUPFAM" id="SSF109604">
    <property type="entry name" value="HD-domain/PDEase-like"/>
    <property type="match status" value="1"/>
</dbReference>
<feature type="binding site" evidence="10">
    <location>
        <position position="129"/>
    </location>
    <ligand>
        <name>Fe(3+)</name>
        <dbReference type="ChEBI" id="CHEBI:29034"/>
        <label>1</label>
    </ligand>
</feature>
<dbReference type="PROSITE" id="PS51831">
    <property type="entry name" value="HD"/>
    <property type="match status" value="1"/>
</dbReference>
<evidence type="ECO:0000256" key="6">
    <source>
        <dbReference type="ARBA" id="ARBA00049417"/>
    </source>
</evidence>
<dbReference type="EvolutionaryTrace" id="Q97JL1"/>
<evidence type="ECO:0000256" key="3">
    <source>
        <dbReference type="ARBA" id="ARBA00022741"/>
    </source>
</evidence>
<dbReference type="EMBL" id="AE001437">
    <property type="protein sequence ID" value="AAK79234.1"/>
    <property type="molecule type" value="Genomic_DNA"/>
</dbReference>
<dbReference type="InterPro" id="IPR005249">
    <property type="entry name" value="YqeK"/>
</dbReference>
<evidence type="ECO:0000256" key="4">
    <source>
        <dbReference type="ARBA" id="ARBA00022801"/>
    </source>
</evidence>
<dbReference type="PIR" id="G97055">
    <property type="entry name" value="G97055"/>
</dbReference>
<dbReference type="InterPro" id="IPR051094">
    <property type="entry name" value="Diverse_Catalytic_Enzymes"/>
</dbReference>
<proteinExistence type="evidence at protein level"/>
<dbReference type="Gene3D" id="1.10.3210.10">
    <property type="entry name" value="Hypothetical protein af1432"/>
    <property type="match status" value="1"/>
</dbReference>
<organism evidence="8 9">
    <name type="scientific">Clostridium acetobutylicum (strain ATCC 824 / DSM 792 / JCM 1419 / IAM 19013 / LMG 5710 / NBRC 13948 / NRRL B-527 / VKM B-1787 / 2291 / W)</name>
    <dbReference type="NCBI Taxonomy" id="272562"/>
    <lineage>
        <taxon>Bacteria</taxon>
        <taxon>Bacillati</taxon>
        <taxon>Bacillota</taxon>
        <taxon>Clostridia</taxon>
        <taxon>Eubacteriales</taxon>
        <taxon>Clostridiaceae</taxon>
        <taxon>Clostridium</taxon>
    </lineage>
</organism>
<feature type="binding site" evidence="10">
    <location>
        <position position="52"/>
    </location>
    <ligand>
        <name>Fe(3+)</name>
        <dbReference type="ChEBI" id="CHEBI:29034"/>
        <label>1</label>
    </ligand>
</feature>
<dbReference type="GO" id="GO:0008803">
    <property type="term" value="F:bis(5'-nucleosyl)-tetraphosphatase (symmetrical) activity"/>
    <property type="evidence" value="ECO:0007669"/>
    <property type="project" value="UniProtKB-EC"/>
</dbReference>
<dbReference type="PDBsum" id="3CCG"/>
<evidence type="ECO:0000313" key="9">
    <source>
        <dbReference type="Proteomes" id="UP000000814"/>
    </source>
</evidence>
<dbReference type="KEGG" id="cac:CA_C1263"/>